<name>A0AA51R3Q0_9GAMM</name>
<organism evidence="2">
    <name type="scientific">Thiothrix subterranea</name>
    <dbReference type="NCBI Taxonomy" id="2735563"/>
    <lineage>
        <taxon>Bacteria</taxon>
        <taxon>Pseudomonadati</taxon>
        <taxon>Pseudomonadota</taxon>
        <taxon>Gammaproteobacteria</taxon>
        <taxon>Thiotrichales</taxon>
        <taxon>Thiotrichaceae</taxon>
        <taxon>Thiothrix</taxon>
    </lineage>
</organism>
<dbReference type="Proteomes" id="UP001229862">
    <property type="component" value="Chromosome"/>
</dbReference>
<dbReference type="EMBL" id="CP133217">
    <property type="protein sequence ID" value="WML85851.1"/>
    <property type="molecule type" value="Genomic_DNA"/>
</dbReference>
<evidence type="ECO:0008006" key="4">
    <source>
        <dbReference type="Google" id="ProtNLM"/>
    </source>
</evidence>
<gene>
    <name evidence="1" type="ORF">RCC75_17370</name>
    <name evidence="2" type="ORF">RCG00_16295</name>
</gene>
<sequence length="67" mass="7601">MILDALLKLRQVCCDPRLVKLDKAKNVDQSAKLELLMTLLPEMLEEGRKVLLFSQFTSMLALIEAVI</sequence>
<dbReference type="PANTHER" id="PTHR10799">
    <property type="entry name" value="SNF2/RAD54 HELICASE FAMILY"/>
    <property type="match status" value="1"/>
</dbReference>
<dbReference type="EMBL" id="JAVFKN010000028">
    <property type="protein sequence ID" value="MDQ5770309.1"/>
    <property type="molecule type" value="Genomic_DNA"/>
</dbReference>
<dbReference type="SUPFAM" id="SSF52540">
    <property type="entry name" value="P-loop containing nucleoside triphosphate hydrolases"/>
    <property type="match status" value="1"/>
</dbReference>
<keyword evidence="3" id="KW-1185">Reference proteome</keyword>
<evidence type="ECO:0000313" key="2">
    <source>
        <dbReference type="EMBL" id="WML85851.1"/>
    </source>
</evidence>
<protein>
    <recommendedName>
        <fullName evidence="4">SNF2 N-terminal domain-containing protein</fullName>
    </recommendedName>
</protein>
<proteinExistence type="predicted"/>
<dbReference type="Gene3D" id="3.40.50.300">
    <property type="entry name" value="P-loop containing nucleotide triphosphate hydrolases"/>
    <property type="match status" value="1"/>
</dbReference>
<dbReference type="Proteomes" id="UP001223336">
    <property type="component" value="Unassembled WGS sequence"/>
</dbReference>
<dbReference type="InterPro" id="IPR027417">
    <property type="entry name" value="P-loop_NTPase"/>
</dbReference>
<accession>A0AA51R3Q0</accession>
<dbReference type="AlphaFoldDB" id="A0AA51R3Q0"/>
<evidence type="ECO:0000313" key="3">
    <source>
        <dbReference type="Proteomes" id="UP001223336"/>
    </source>
</evidence>
<evidence type="ECO:0000313" key="1">
    <source>
        <dbReference type="EMBL" id="MDQ5770309.1"/>
    </source>
</evidence>
<reference evidence="2 3" key="1">
    <citation type="submission" date="2023-08" db="EMBL/GenBank/DDBJ databases">
        <title>New molecular markers tilS and rpoB for phylogenetic and monitoring studies of the genus Thiothrix biodiversity.</title>
        <authorList>
            <person name="Ravin N.V."/>
            <person name="Smolyakov D."/>
            <person name="Markov N.D."/>
            <person name="Beletsky A.V."/>
            <person name="Mardanov A.V."/>
            <person name="Rudenko T.S."/>
            <person name="Grabovich M.Y."/>
        </authorList>
    </citation>
    <scope>NUCLEOTIDE SEQUENCE</scope>
    <source>
        <strain evidence="2">DNT52</strain>
        <strain evidence="1 3">H33</strain>
    </source>
</reference>
<dbReference type="RefSeq" id="WP_308136052.1">
    <property type="nucleotide sequence ID" value="NZ_CP133197.1"/>
</dbReference>